<dbReference type="SUPFAM" id="SSF53720">
    <property type="entry name" value="ALDH-like"/>
    <property type="match status" value="1"/>
</dbReference>
<dbReference type="InterPro" id="IPR016163">
    <property type="entry name" value="Ald_DH_C"/>
</dbReference>
<dbReference type="PROSITE" id="PS00070">
    <property type="entry name" value="ALDEHYDE_DEHYDR_CYS"/>
    <property type="match status" value="1"/>
</dbReference>
<evidence type="ECO:0000313" key="6">
    <source>
        <dbReference type="Proteomes" id="UP000076976"/>
    </source>
</evidence>
<sequence>MSDTFFGHIIDGVEVESLDGGRFDVYNPWTQEVWAQAAEGGEADADRAIASARTAFDEGPWPRMGRVERARLIHRLADLMEERTDELATLDSTNMGKPLAQAKHDVARSADNFRFFADHQRDHVGSVFPMDSGHHTYSEFGPVGVVAAISPWNFPLMMATWKIAPAIAWGNTCIIKPSEDTPASVTLLGRLAVEAGFPPGVLNVLNGHGAPAGAALTGDDRVDRVTFTGSSTTGKAVMASASSHLAPVSLELGGKGANVVFDDADLDNAVHWAVEAIFRNSGQICLAGSRLFVQDGIYDEFMERFQAAAEALPIGDPFDPETKFSVLASKRHYDKVVGYVEGVEATGGTIRTGGVDGEGRWLVRPTIIEDLPLDAPAYREEIFGPVCVVNRFSTEDEVVHLANDTRYGLNAMLFTEGLSRAHRVSSRLKAGTVWVNCFFIRDLRTPFGGVGDSGVGREGGDFSREFFTEPKAVVMQIDRTSA</sequence>
<dbReference type="InterPro" id="IPR016162">
    <property type="entry name" value="Ald_DH_N"/>
</dbReference>
<evidence type="ECO:0000256" key="2">
    <source>
        <dbReference type="ARBA" id="ARBA00023002"/>
    </source>
</evidence>
<organism evidence="5 6">
    <name type="scientific">Janibacter melonis</name>
    <dbReference type="NCBI Taxonomy" id="262209"/>
    <lineage>
        <taxon>Bacteria</taxon>
        <taxon>Bacillati</taxon>
        <taxon>Actinomycetota</taxon>
        <taxon>Actinomycetes</taxon>
        <taxon>Micrococcales</taxon>
        <taxon>Intrasporangiaceae</taxon>
        <taxon>Janibacter</taxon>
    </lineage>
</organism>
<dbReference type="InterPro" id="IPR016160">
    <property type="entry name" value="Ald_DH_CS_CYS"/>
</dbReference>
<dbReference type="RefSeq" id="WP_068270948.1">
    <property type="nucleotide sequence ID" value="NZ_LQZG01000001.1"/>
</dbReference>
<comment type="similarity">
    <text evidence="1">Belongs to the aldehyde dehydrogenase family.</text>
</comment>
<dbReference type="InterPro" id="IPR016161">
    <property type="entry name" value="Ald_DH/histidinol_DH"/>
</dbReference>
<dbReference type="Gene3D" id="3.40.309.10">
    <property type="entry name" value="Aldehyde Dehydrogenase, Chain A, domain 2"/>
    <property type="match status" value="1"/>
</dbReference>
<evidence type="ECO:0000256" key="3">
    <source>
        <dbReference type="ARBA" id="ARBA00023027"/>
    </source>
</evidence>
<evidence type="ECO:0000313" key="5">
    <source>
        <dbReference type="EMBL" id="OAB88666.1"/>
    </source>
</evidence>
<comment type="caution">
    <text evidence="5">The sequence shown here is derived from an EMBL/GenBank/DDBJ whole genome shotgun (WGS) entry which is preliminary data.</text>
</comment>
<dbReference type="PANTHER" id="PTHR43720">
    <property type="entry name" value="2-AMINOMUCONIC SEMIALDEHYDE DEHYDROGENASE"/>
    <property type="match status" value="1"/>
</dbReference>
<dbReference type="Gene3D" id="3.40.605.10">
    <property type="entry name" value="Aldehyde Dehydrogenase, Chain A, domain 1"/>
    <property type="match status" value="1"/>
</dbReference>
<dbReference type="GO" id="GO:0016620">
    <property type="term" value="F:oxidoreductase activity, acting on the aldehyde or oxo group of donors, NAD or NADP as acceptor"/>
    <property type="evidence" value="ECO:0007669"/>
    <property type="project" value="InterPro"/>
</dbReference>
<dbReference type="FunFam" id="3.40.309.10:FF:000012">
    <property type="entry name" value="Betaine aldehyde dehydrogenase"/>
    <property type="match status" value="1"/>
</dbReference>
<keyword evidence="2" id="KW-0560">Oxidoreductase</keyword>
<gene>
    <name evidence="5" type="ORF">AWH69_02385</name>
</gene>
<feature type="domain" description="Aldehyde dehydrogenase" evidence="4">
    <location>
        <begin position="21"/>
        <end position="473"/>
    </location>
</feature>
<dbReference type="STRING" id="262209.AWH69_02385"/>
<dbReference type="PANTHER" id="PTHR43720:SF2">
    <property type="entry name" value="2-AMINOMUCONIC SEMIALDEHYDE DEHYDROGENASE"/>
    <property type="match status" value="1"/>
</dbReference>
<dbReference type="InterPro" id="IPR015590">
    <property type="entry name" value="Aldehyde_DH_dom"/>
</dbReference>
<evidence type="ECO:0000259" key="4">
    <source>
        <dbReference type="Pfam" id="PF00171"/>
    </source>
</evidence>
<protein>
    <submittedName>
        <fullName evidence="5">2-hydroxymuconic semialdehyde dehydrogenase</fullName>
    </submittedName>
</protein>
<name>A0A176QFU7_9MICO</name>
<dbReference type="EMBL" id="LQZG01000001">
    <property type="protein sequence ID" value="OAB88666.1"/>
    <property type="molecule type" value="Genomic_DNA"/>
</dbReference>
<accession>A0A176QFU7</accession>
<evidence type="ECO:0000256" key="1">
    <source>
        <dbReference type="ARBA" id="ARBA00009986"/>
    </source>
</evidence>
<dbReference type="AlphaFoldDB" id="A0A176QFU7"/>
<keyword evidence="3" id="KW-0520">NAD</keyword>
<reference evidence="5 6" key="1">
    <citation type="submission" date="2016-01" db="EMBL/GenBank/DDBJ databases">
        <title>Janibacter melonis strain CD11_4 genome sequencing and assembly.</title>
        <authorList>
            <person name="Nair G.R."/>
            <person name="Kaur G."/>
            <person name="Chander A.M."/>
            <person name="Mayilraj S."/>
        </authorList>
    </citation>
    <scope>NUCLEOTIDE SEQUENCE [LARGE SCALE GENOMIC DNA]</scope>
    <source>
        <strain evidence="5 6">CD11-4</strain>
    </source>
</reference>
<dbReference type="CDD" id="cd07093">
    <property type="entry name" value="ALDH_F8_HMSADH"/>
    <property type="match status" value="1"/>
</dbReference>
<dbReference type="Proteomes" id="UP000076976">
    <property type="component" value="Unassembled WGS sequence"/>
</dbReference>
<dbReference type="Pfam" id="PF00171">
    <property type="entry name" value="Aldedh"/>
    <property type="match status" value="1"/>
</dbReference>
<proteinExistence type="inferred from homology"/>
<keyword evidence="6" id="KW-1185">Reference proteome</keyword>
<dbReference type="FunFam" id="3.40.605.10:FF:000007">
    <property type="entry name" value="NAD/NADP-dependent betaine aldehyde dehydrogenase"/>
    <property type="match status" value="1"/>
</dbReference>